<proteinExistence type="predicted"/>
<organism evidence="1 2">
    <name type="scientific">Citrobacter phage Miller</name>
    <dbReference type="NCBI Taxonomy" id="1527524"/>
    <lineage>
        <taxon>Viruses</taxon>
        <taxon>Duplodnaviria</taxon>
        <taxon>Heunggongvirae</taxon>
        <taxon>Uroviricota</taxon>
        <taxon>Caudoviricetes</taxon>
        <taxon>Pantevenvirales</taxon>
        <taxon>Straboviridae</taxon>
        <taxon>Pseudotevenvirus</taxon>
        <taxon>Pseudotevenvirus miller</taxon>
    </lineage>
</organism>
<protein>
    <submittedName>
        <fullName evidence="1">Uncharacterized protein</fullName>
    </submittedName>
</protein>
<dbReference type="KEGG" id="vg:22113642"/>
<evidence type="ECO:0000313" key="1">
    <source>
        <dbReference type="EMBL" id="AIK68106.1"/>
    </source>
</evidence>
<dbReference type="RefSeq" id="YP_009097772.1">
    <property type="nucleotide sequence ID" value="NC_025414.1"/>
</dbReference>
<sequence>MEIIYKSRNYKKEDVAAVYIKYRNVKCEYSGIWGYEIVVEEVNADNKTICSFTTNTDSPLFTTEQLEQAYELRNQAFNAVRIK</sequence>
<name>A0A076YPH7_9CAUD</name>
<evidence type="ECO:0000313" key="2">
    <source>
        <dbReference type="Proteomes" id="UP000201263"/>
    </source>
</evidence>
<dbReference type="Proteomes" id="UP000201263">
    <property type="component" value="Segment"/>
</dbReference>
<keyword evidence="2" id="KW-1185">Reference proteome</keyword>
<accession>A0A076YPH7</accession>
<dbReference type="EMBL" id="KM236237">
    <property type="protein sequence ID" value="AIK68106.1"/>
    <property type="molecule type" value="Genomic_DNA"/>
</dbReference>
<reference evidence="1 2" key="1">
    <citation type="submission" date="2014-07" db="EMBL/GenBank/DDBJ databases">
        <title>Complete Genome of Citrobacter freundii Myophage Miller.</title>
        <authorList>
            <person name="Hwang K."/>
            <person name="Luna A.J."/>
            <person name="Hernandez A.C."/>
            <person name="Everett G.F.K."/>
        </authorList>
    </citation>
    <scope>NUCLEOTIDE SEQUENCE [LARGE SCALE GENOMIC DNA]</scope>
</reference>
<gene>
    <name evidence="1" type="ORF">CPTMiller_00170</name>
</gene>
<dbReference type="GeneID" id="22113642"/>